<dbReference type="Proteomes" id="UP000198406">
    <property type="component" value="Unassembled WGS sequence"/>
</dbReference>
<dbReference type="OrthoDB" id="10250354at2759"/>
<gene>
    <name evidence="4" type="ORF">FisN_3Hu235</name>
</gene>
<sequence length="274" mass="32045">MFASRRCFVLILFCLLTVLSIGRANDDNYMREVIEEAQEYMEDEMADHDYLDRKRLEKEEELKQRQEQLKYDEQQLLAEQQRQENERIQREREAAFQAELQRMSEDKRKEAIRRKKQDGKVVRKVLKAAERGDHYGTLGIRNFELQFPSASLNFGKWSFRLPKLTLFRISSKVIRRAYRNMALLVHPDKNRDGRAVQAFVAVENAASILGDDDEREKYDAERLLLRKERTEAARALIGTSVSRVMTATNRSISTFRRVLGPFAFPVAIIGILIV</sequence>
<reference evidence="4 5" key="1">
    <citation type="journal article" date="2015" name="Plant Cell">
        <title>Oil accumulation by the oleaginous diatom Fistulifera solaris as revealed by the genome and transcriptome.</title>
        <authorList>
            <person name="Tanaka T."/>
            <person name="Maeda Y."/>
            <person name="Veluchamy A."/>
            <person name="Tanaka M."/>
            <person name="Abida H."/>
            <person name="Marechal E."/>
            <person name="Bowler C."/>
            <person name="Muto M."/>
            <person name="Sunaga Y."/>
            <person name="Tanaka M."/>
            <person name="Yoshino T."/>
            <person name="Taniguchi T."/>
            <person name="Fukuda Y."/>
            <person name="Nemoto M."/>
            <person name="Matsumoto M."/>
            <person name="Wong P.S."/>
            <person name="Aburatani S."/>
            <person name="Fujibuchi W."/>
        </authorList>
    </citation>
    <scope>NUCLEOTIDE SEQUENCE [LARGE SCALE GENOMIC DNA]</scope>
    <source>
        <strain evidence="4 5">JPCC DA0580</strain>
    </source>
</reference>
<feature type="coiled-coil region" evidence="1">
    <location>
        <begin position="59"/>
        <end position="98"/>
    </location>
</feature>
<comment type="caution">
    <text evidence="4">The sequence shown here is derived from an EMBL/GenBank/DDBJ whole genome shotgun (WGS) entry which is preliminary data.</text>
</comment>
<dbReference type="PANTHER" id="PTHR43908">
    <property type="entry name" value="AT29763P-RELATED"/>
    <property type="match status" value="1"/>
</dbReference>
<dbReference type="InterPro" id="IPR036869">
    <property type="entry name" value="J_dom_sf"/>
</dbReference>
<protein>
    <recommendedName>
        <fullName evidence="3">J domain-containing protein</fullName>
    </recommendedName>
</protein>
<keyword evidence="2" id="KW-0732">Signal</keyword>
<feature type="signal peptide" evidence="2">
    <location>
        <begin position="1"/>
        <end position="24"/>
    </location>
</feature>
<dbReference type="AlphaFoldDB" id="A0A1Z5JR01"/>
<proteinExistence type="predicted"/>
<dbReference type="Gene3D" id="1.10.287.110">
    <property type="entry name" value="DnaJ domain"/>
    <property type="match status" value="1"/>
</dbReference>
<keyword evidence="1" id="KW-0175">Coiled coil</keyword>
<dbReference type="SMART" id="SM00271">
    <property type="entry name" value="DnaJ"/>
    <property type="match status" value="1"/>
</dbReference>
<dbReference type="InterPro" id="IPR001623">
    <property type="entry name" value="DnaJ_domain"/>
</dbReference>
<dbReference type="Pfam" id="PF00226">
    <property type="entry name" value="DnaJ"/>
    <property type="match status" value="1"/>
</dbReference>
<accession>A0A1Z5JR01</accession>
<evidence type="ECO:0000256" key="2">
    <source>
        <dbReference type="SAM" id="SignalP"/>
    </source>
</evidence>
<organism evidence="4 5">
    <name type="scientific">Fistulifera solaris</name>
    <name type="common">Oleaginous diatom</name>
    <dbReference type="NCBI Taxonomy" id="1519565"/>
    <lineage>
        <taxon>Eukaryota</taxon>
        <taxon>Sar</taxon>
        <taxon>Stramenopiles</taxon>
        <taxon>Ochrophyta</taxon>
        <taxon>Bacillariophyta</taxon>
        <taxon>Bacillariophyceae</taxon>
        <taxon>Bacillariophycidae</taxon>
        <taxon>Naviculales</taxon>
        <taxon>Naviculaceae</taxon>
        <taxon>Fistulifera</taxon>
    </lineage>
</organism>
<dbReference type="PROSITE" id="PS50076">
    <property type="entry name" value="DNAJ_2"/>
    <property type="match status" value="1"/>
</dbReference>
<name>A0A1Z5JR01_FISSO</name>
<dbReference type="GO" id="GO:0071218">
    <property type="term" value="P:cellular response to misfolded protein"/>
    <property type="evidence" value="ECO:0007669"/>
    <property type="project" value="TreeGrafter"/>
</dbReference>
<dbReference type="InterPro" id="IPR051100">
    <property type="entry name" value="DnaJ_subfamily_B/C"/>
</dbReference>
<dbReference type="EMBL" id="BDSP01000102">
    <property type="protein sequence ID" value="GAX16282.1"/>
    <property type="molecule type" value="Genomic_DNA"/>
</dbReference>
<dbReference type="SUPFAM" id="SSF46565">
    <property type="entry name" value="Chaperone J-domain"/>
    <property type="match status" value="1"/>
</dbReference>
<keyword evidence="5" id="KW-1185">Reference proteome</keyword>
<dbReference type="GO" id="GO:0005789">
    <property type="term" value="C:endoplasmic reticulum membrane"/>
    <property type="evidence" value="ECO:0007669"/>
    <property type="project" value="TreeGrafter"/>
</dbReference>
<evidence type="ECO:0000313" key="5">
    <source>
        <dbReference type="Proteomes" id="UP000198406"/>
    </source>
</evidence>
<dbReference type="InParanoid" id="A0A1Z5JR01"/>
<feature type="domain" description="J" evidence="3">
    <location>
        <begin position="133"/>
        <end position="222"/>
    </location>
</feature>
<dbReference type="CDD" id="cd06257">
    <property type="entry name" value="DnaJ"/>
    <property type="match status" value="1"/>
</dbReference>
<evidence type="ECO:0000313" key="4">
    <source>
        <dbReference type="EMBL" id="GAX16282.1"/>
    </source>
</evidence>
<evidence type="ECO:0000256" key="1">
    <source>
        <dbReference type="SAM" id="Coils"/>
    </source>
</evidence>
<dbReference type="GO" id="GO:0030544">
    <property type="term" value="F:Hsp70 protein binding"/>
    <property type="evidence" value="ECO:0007669"/>
    <property type="project" value="TreeGrafter"/>
</dbReference>
<dbReference type="PANTHER" id="PTHR43908:SF3">
    <property type="entry name" value="AT29763P-RELATED"/>
    <property type="match status" value="1"/>
</dbReference>
<evidence type="ECO:0000259" key="3">
    <source>
        <dbReference type="PROSITE" id="PS50076"/>
    </source>
</evidence>
<feature type="chain" id="PRO_5012645036" description="J domain-containing protein" evidence="2">
    <location>
        <begin position="25"/>
        <end position="274"/>
    </location>
</feature>